<evidence type="ECO:0000313" key="3">
    <source>
        <dbReference type="EMBL" id="KAJ8661306.1"/>
    </source>
</evidence>
<dbReference type="Proteomes" id="UP001234581">
    <property type="component" value="Unassembled WGS sequence"/>
</dbReference>
<dbReference type="AlphaFoldDB" id="A0AAD7VA86"/>
<feature type="region of interest" description="Disordered" evidence="1">
    <location>
        <begin position="314"/>
        <end position="382"/>
    </location>
</feature>
<feature type="transmembrane region" description="Helical" evidence="2">
    <location>
        <begin position="85"/>
        <end position="111"/>
    </location>
</feature>
<evidence type="ECO:0000256" key="1">
    <source>
        <dbReference type="SAM" id="MobiDB-lite"/>
    </source>
</evidence>
<dbReference type="GeneID" id="83210469"/>
<gene>
    <name evidence="3" type="ORF">O0I10_003056</name>
</gene>
<comment type="caution">
    <text evidence="3">The sequence shown here is derived from an EMBL/GenBank/DDBJ whole genome shotgun (WGS) entry which is preliminary data.</text>
</comment>
<feature type="compositionally biased region" description="Polar residues" evidence="1">
    <location>
        <begin position="329"/>
        <end position="343"/>
    </location>
</feature>
<feature type="compositionally biased region" description="Low complexity" evidence="1">
    <location>
        <begin position="345"/>
        <end position="354"/>
    </location>
</feature>
<evidence type="ECO:0000313" key="4">
    <source>
        <dbReference type="Proteomes" id="UP001234581"/>
    </source>
</evidence>
<keyword evidence="2" id="KW-0812">Transmembrane</keyword>
<feature type="region of interest" description="Disordered" evidence="1">
    <location>
        <begin position="119"/>
        <end position="216"/>
    </location>
</feature>
<keyword evidence="2" id="KW-1133">Transmembrane helix</keyword>
<reference evidence="3 4" key="1">
    <citation type="submission" date="2023-03" db="EMBL/GenBank/DDBJ databases">
        <title>Genome sequence of Lichtheimia ornata CBS 291.66.</title>
        <authorList>
            <person name="Mohabir J.T."/>
            <person name="Shea T.P."/>
            <person name="Kurbessoian T."/>
            <person name="Berby B."/>
            <person name="Fontaine J."/>
            <person name="Livny J."/>
            <person name="Gnirke A."/>
            <person name="Stajich J.E."/>
            <person name="Cuomo C.A."/>
        </authorList>
    </citation>
    <scope>NUCLEOTIDE SEQUENCE [LARGE SCALE GENOMIC DNA]</scope>
    <source>
        <strain evidence="3">CBS 291.66</strain>
    </source>
</reference>
<organism evidence="3 4">
    <name type="scientific">Lichtheimia ornata</name>
    <dbReference type="NCBI Taxonomy" id="688661"/>
    <lineage>
        <taxon>Eukaryota</taxon>
        <taxon>Fungi</taxon>
        <taxon>Fungi incertae sedis</taxon>
        <taxon>Mucoromycota</taxon>
        <taxon>Mucoromycotina</taxon>
        <taxon>Mucoromycetes</taxon>
        <taxon>Mucorales</taxon>
        <taxon>Lichtheimiaceae</taxon>
        <taxon>Lichtheimia</taxon>
    </lineage>
</organism>
<sequence>MLDDQSRRRRRPRLQQRHEDTLHLPQASCQPACDSSQRCIANVNTCSDCPPAECVSLSALELSSTTAEVSKASDSNNDGGGNSRVGLIAGLTTGLVVGAIIIVSVAGFVFYKRRKQRRQKEQQQQYPHQPPPQQQQLELKSLGPPPPVVVLPSTAVQDPFLPHPSPTTAAIQPPQPTSPPLSSPTHQPTLHVDPPQSPVFMGTSLQIPRLTTPPSTTTIRQSLNLLPSSTITPATSSINRSSSVKVTKYDYRNNDLEDEFDDTVQIRRAVSVKKNGLSRSASVGAHSQQQQQQAGRLLVAKPTMVRIVTRTEGGVTRKASVKSADPAPRTTTTAITNDSNSHLVATDTTSSASSADHDDDEDGGDVLLRVEDPRPRTSSWISQQSGEITVIWDRHDNNNAESSGDVK</sequence>
<keyword evidence="2" id="KW-0472">Membrane</keyword>
<accession>A0AAD7VA86</accession>
<dbReference type="RefSeq" id="XP_058346219.1">
    <property type="nucleotide sequence ID" value="XM_058483130.1"/>
</dbReference>
<dbReference type="EMBL" id="JARTCD010000009">
    <property type="protein sequence ID" value="KAJ8661306.1"/>
    <property type="molecule type" value="Genomic_DNA"/>
</dbReference>
<keyword evidence="4" id="KW-1185">Reference proteome</keyword>
<evidence type="ECO:0008006" key="5">
    <source>
        <dbReference type="Google" id="ProtNLM"/>
    </source>
</evidence>
<proteinExistence type="predicted"/>
<feature type="compositionally biased region" description="Pro residues" evidence="1">
    <location>
        <begin position="173"/>
        <end position="182"/>
    </location>
</feature>
<feature type="region of interest" description="Disordered" evidence="1">
    <location>
        <begin position="1"/>
        <end position="21"/>
    </location>
</feature>
<evidence type="ECO:0000256" key="2">
    <source>
        <dbReference type="SAM" id="Phobius"/>
    </source>
</evidence>
<name>A0AAD7VA86_9FUNG</name>
<protein>
    <recommendedName>
        <fullName evidence="5">Membrane anchor Opy2 N-terminal domain-containing protein</fullName>
    </recommendedName>
</protein>